<dbReference type="Gene3D" id="3.90.950.20">
    <property type="entry name" value="CinA-like"/>
    <property type="match status" value="1"/>
</dbReference>
<dbReference type="AlphaFoldDB" id="A0AAW1Q0R4"/>
<proteinExistence type="predicted"/>
<feature type="domain" description="Cytidyltransferase-like" evidence="1">
    <location>
        <begin position="225"/>
        <end position="392"/>
    </location>
</feature>
<dbReference type="Proteomes" id="UP001489004">
    <property type="component" value="Unassembled WGS sequence"/>
</dbReference>
<dbReference type="Pfam" id="PF01467">
    <property type="entry name" value="CTP_transf_like"/>
    <property type="match status" value="1"/>
</dbReference>
<dbReference type="GO" id="GO:0005634">
    <property type="term" value="C:nucleus"/>
    <property type="evidence" value="ECO:0007669"/>
    <property type="project" value="TreeGrafter"/>
</dbReference>
<dbReference type="EMBL" id="JALJOR010000006">
    <property type="protein sequence ID" value="KAK9815499.1"/>
    <property type="molecule type" value="Genomic_DNA"/>
</dbReference>
<comment type="caution">
    <text evidence="2">The sequence shown here is derived from an EMBL/GenBank/DDBJ whole genome shotgun (WGS) entry which is preliminary data.</text>
</comment>
<evidence type="ECO:0000313" key="3">
    <source>
        <dbReference type="Proteomes" id="UP001489004"/>
    </source>
</evidence>
<dbReference type="PANTHER" id="PTHR31285:SF0">
    <property type="entry name" value="NICOTINAMIDE MONONUCLEOTIDE ADENYLYLTRANSFERASE"/>
    <property type="match status" value="1"/>
</dbReference>
<dbReference type="SUPFAM" id="SSF52374">
    <property type="entry name" value="Nucleotidylyl transferase"/>
    <property type="match status" value="1"/>
</dbReference>
<dbReference type="InterPro" id="IPR036653">
    <property type="entry name" value="CinA-like_C"/>
</dbReference>
<gene>
    <name evidence="2" type="ORF">WJX72_004708</name>
</gene>
<dbReference type="InterPro" id="IPR014729">
    <property type="entry name" value="Rossmann-like_a/b/a_fold"/>
</dbReference>
<reference evidence="2 3" key="1">
    <citation type="journal article" date="2024" name="Nat. Commun.">
        <title>Phylogenomics reveals the evolutionary origins of lichenization in chlorophyte algae.</title>
        <authorList>
            <person name="Puginier C."/>
            <person name="Libourel C."/>
            <person name="Otte J."/>
            <person name="Skaloud P."/>
            <person name="Haon M."/>
            <person name="Grisel S."/>
            <person name="Petersen M."/>
            <person name="Berrin J.G."/>
            <person name="Delaux P.M."/>
            <person name="Dal Grande F."/>
            <person name="Keller J."/>
        </authorList>
    </citation>
    <scope>NUCLEOTIDE SEQUENCE [LARGE SCALE GENOMIC DNA]</scope>
    <source>
        <strain evidence="2 3">SAG 2043</strain>
    </source>
</reference>
<evidence type="ECO:0000313" key="2">
    <source>
        <dbReference type="EMBL" id="KAK9815499.1"/>
    </source>
</evidence>
<keyword evidence="3" id="KW-1185">Reference proteome</keyword>
<name>A0AAW1Q0R4_9CHLO</name>
<dbReference type="Gene3D" id="3.40.50.620">
    <property type="entry name" value="HUPs"/>
    <property type="match status" value="1"/>
</dbReference>
<protein>
    <recommendedName>
        <fullName evidence="1">Cytidyltransferase-like domain-containing protein</fullName>
    </recommendedName>
</protein>
<dbReference type="GO" id="GO:0000309">
    <property type="term" value="F:nicotinamide-nucleotide adenylyltransferase activity"/>
    <property type="evidence" value="ECO:0007669"/>
    <property type="project" value="TreeGrafter"/>
</dbReference>
<sequence length="399" mass="42676">MEADTATTIEAIHKSRPQAVVYATGGGMQALSWLLTMPGASNTILDARVPYATKAMGQVLSSEPATSASVETASDMARAAYKQAADLAAFGTPLMGIGCTCALATNRPKKGEHKVYAAIHSGAATTFYSLTLEKGARNRLQEDAVASRLLIRAIADGCHLPEGRSLDLALREQAGGAADAVEHVAVSEEQLGDPLEALLAGRVQTVEFSGGQVVVDAPRRGRIYLAGSFNPLHEGHRGMLAAACQTLARDPADCCYELSVGNPDKGVLPIDEVRRRLQPFLEEGLPVVITKASLFTQKAALFRDSVFVIGYDTAVRLVMPKYYGGEADMLVQFAGVHHHGSQFVVVGRVNAEGRFLSLEDMEVPHQLQDWDLFRGVPESAFRNDISSTALRQSANSQPS</sequence>
<dbReference type="GO" id="GO:0016887">
    <property type="term" value="F:ATP hydrolysis activity"/>
    <property type="evidence" value="ECO:0007669"/>
    <property type="project" value="TreeGrafter"/>
</dbReference>
<accession>A0AAW1Q0R4</accession>
<dbReference type="InterPro" id="IPR004821">
    <property type="entry name" value="Cyt_trans-like"/>
</dbReference>
<dbReference type="PANTHER" id="PTHR31285">
    <property type="entry name" value="NICOTINAMIDE MONONUCLEOTIDE ADENYLYLTRANSFERASE"/>
    <property type="match status" value="1"/>
</dbReference>
<evidence type="ECO:0000259" key="1">
    <source>
        <dbReference type="Pfam" id="PF01467"/>
    </source>
</evidence>
<organism evidence="2 3">
    <name type="scientific">[Myrmecia] bisecta</name>
    <dbReference type="NCBI Taxonomy" id="41462"/>
    <lineage>
        <taxon>Eukaryota</taxon>
        <taxon>Viridiplantae</taxon>
        <taxon>Chlorophyta</taxon>
        <taxon>core chlorophytes</taxon>
        <taxon>Trebouxiophyceae</taxon>
        <taxon>Trebouxiales</taxon>
        <taxon>Trebouxiaceae</taxon>
        <taxon>Myrmecia</taxon>
    </lineage>
</organism>
<dbReference type="GO" id="GO:0005737">
    <property type="term" value="C:cytoplasm"/>
    <property type="evidence" value="ECO:0007669"/>
    <property type="project" value="TreeGrafter"/>
</dbReference>